<dbReference type="Proteomes" id="UP000712281">
    <property type="component" value="Unassembled WGS sequence"/>
</dbReference>
<organism evidence="1 2">
    <name type="scientific">Brassica cretica</name>
    <name type="common">Mustard</name>
    <dbReference type="NCBI Taxonomy" id="69181"/>
    <lineage>
        <taxon>Eukaryota</taxon>
        <taxon>Viridiplantae</taxon>
        <taxon>Streptophyta</taxon>
        <taxon>Embryophyta</taxon>
        <taxon>Tracheophyta</taxon>
        <taxon>Spermatophyta</taxon>
        <taxon>Magnoliopsida</taxon>
        <taxon>eudicotyledons</taxon>
        <taxon>Gunneridae</taxon>
        <taxon>Pentapetalae</taxon>
        <taxon>rosids</taxon>
        <taxon>malvids</taxon>
        <taxon>Brassicales</taxon>
        <taxon>Brassicaceae</taxon>
        <taxon>Brassiceae</taxon>
        <taxon>Brassica</taxon>
    </lineage>
</organism>
<reference evidence="1" key="1">
    <citation type="submission" date="2019-12" db="EMBL/GenBank/DDBJ databases">
        <title>Genome sequencing and annotation of Brassica cretica.</title>
        <authorList>
            <person name="Studholme D.J."/>
            <person name="Sarris P.F."/>
        </authorList>
    </citation>
    <scope>NUCLEOTIDE SEQUENCE</scope>
    <source>
        <strain evidence="1">PFS-001/15</strain>
        <tissue evidence="1">Leaf</tissue>
    </source>
</reference>
<evidence type="ECO:0000313" key="2">
    <source>
        <dbReference type="Proteomes" id="UP000712281"/>
    </source>
</evidence>
<gene>
    <name evidence="1" type="ORF">F2Q68_00035042</name>
</gene>
<comment type="caution">
    <text evidence="1">The sequence shown here is derived from an EMBL/GenBank/DDBJ whole genome shotgun (WGS) entry which is preliminary data.</text>
</comment>
<accession>A0A8S9H4D5</accession>
<dbReference type="AlphaFoldDB" id="A0A8S9H4D5"/>
<dbReference type="EMBL" id="QGKW02001988">
    <property type="protein sequence ID" value="KAF2551008.1"/>
    <property type="molecule type" value="Genomic_DNA"/>
</dbReference>
<evidence type="ECO:0000313" key="1">
    <source>
        <dbReference type="EMBL" id="KAF2551008.1"/>
    </source>
</evidence>
<proteinExistence type="predicted"/>
<sequence>MDLRRNGSETACGLHPKPSLSAKHDCTALIDVKPTRKSDKGINRDLDIIEPEGVMWRVHENLEWRIYGRKLKCQHSHRRRYAGGVGGEEENRYDD</sequence>
<name>A0A8S9H4D5_BRACR</name>
<protein>
    <submittedName>
        <fullName evidence="1">Uncharacterized protein</fullName>
    </submittedName>
</protein>